<evidence type="ECO:0000259" key="2">
    <source>
        <dbReference type="Pfam" id="PF12770"/>
    </source>
</evidence>
<evidence type="ECO:0000313" key="4">
    <source>
        <dbReference type="Proteomes" id="UP001501710"/>
    </source>
</evidence>
<feature type="region of interest" description="Disordered" evidence="1">
    <location>
        <begin position="42"/>
        <end position="72"/>
    </location>
</feature>
<proteinExistence type="predicted"/>
<accession>A0ABP8CSA6</accession>
<dbReference type="Proteomes" id="UP001501710">
    <property type="component" value="Unassembled WGS sequence"/>
</dbReference>
<evidence type="ECO:0000256" key="1">
    <source>
        <dbReference type="SAM" id="MobiDB-lite"/>
    </source>
</evidence>
<feature type="compositionally biased region" description="Basic and acidic residues" evidence="1">
    <location>
        <begin position="45"/>
        <end position="59"/>
    </location>
</feature>
<dbReference type="SUPFAM" id="SSF48452">
    <property type="entry name" value="TPR-like"/>
    <property type="match status" value="1"/>
</dbReference>
<comment type="caution">
    <text evidence="3">The sequence shown here is derived from an EMBL/GenBank/DDBJ whole genome shotgun (WGS) entry which is preliminary data.</text>
</comment>
<sequence length="888" mass="91753">MTGTSFRWGTHPHRKDGPETELLRLVDTNPSTALTQALALLNEGKAPDPNKRVPAKDVDAPNANNSAPDTDGGSLAMSGGALDINTKVFALRVAGLAAKELGRLDEGVAFLDRALGMADGYGAAQVRMNLVGLLTARGDVTKALAHVAEAEGILRGPDADRLAANEACALARAGRVDEAHAVAERALPGLRQGHDPAALAGLLTNLGLAQALRGEVAEAEVILGEAVVVGEAAGLRHQTAMSKGNLAFVVARRGDVPRALRLFAECEPYLVGERWAQCRFDQAEMLIMAGLPGEARPLLAEALDAATANGYGCDIADGFLLLAHAELAAGNAEQCTGAAERARAAFTEQNRTGWTLLAEHILLKARWASGERSAVLLRSAEAAAERLHGGGWSDAADEARIVAARVALSLGRPAGHLLPLVGRRGGPASARIAAWHAAALERTARSDHLGAVDAVNEGLRVAEEHADALGALDLRARASGLTADLAQLGLDLAGSASDLLAVEERRRAIARPASVRPPKDPKRAAALTALRALSVEHTGRTARGGSASPLSRDLAELEAEVRSRTRSRPLGAALAGAVDGAEIAAALQERALVELIAIGPDLHAVTVVGDTFRRHLLGTCDDAVRETGLLRYAVRRLAGGDDPQALSVLGDAAARLDRWLLAPLRDDLGDRDLVIAPTGALHGLPWAVLPSLVGRPFTIVPSAGAWLRAQAAGGAGHTVLIAGPGLRHAGREIAALRRLHPGALVLDGDNARAETVLAASDGAGLVHIAAHGEFRQGSALFSRLRLADGPLLVHDLDELSVPPRLVVLSACDIGRADEGDAALGMAGVLLALGTATVVASVAPVRDAATPEFMAAFHASLVDGMTPSHALAAVPRPSDVLGLVCMGAG</sequence>
<reference evidence="4" key="1">
    <citation type="journal article" date="2019" name="Int. J. Syst. Evol. Microbiol.">
        <title>The Global Catalogue of Microorganisms (GCM) 10K type strain sequencing project: providing services to taxonomists for standard genome sequencing and annotation.</title>
        <authorList>
            <consortium name="The Broad Institute Genomics Platform"/>
            <consortium name="The Broad Institute Genome Sequencing Center for Infectious Disease"/>
            <person name="Wu L."/>
            <person name="Ma J."/>
        </authorList>
    </citation>
    <scope>NUCLEOTIDE SEQUENCE [LARGE SCALE GENOMIC DNA]</scope>
    <source>
        <strain evidence="4">JCM 17440</strain>
    </source>
</reference>
<feature type="domain" description="CHAT" evidence="2">
    <location>
        <begin position="652"/>
        <end position="872"/>
    </location>
</feature>
<dbReference type="EMBL" id="BAABAS010000035">
    <property type="protein sequence ID" value="GAA4242704.1"/>
    <property type="molecule type" value="Genomic_DNA"/>
</dbReference>
<dbReference type="Pfam" id="PF12770">
    <property type="entry name" value="CHAT"/>
    <property type="match status" value="1"/>
</dbReference>
<evidence type="ECO:0000313" key="3">
    <source>
        <dbReference type="EMBL" id="GAA4242704.1"/>
    </source>
</evidence>
<dbReference type="RefSeq" id="WP_344908217.1">
    <property type="nucleotide sequence ID" value="NZ_BAABAS010000035.1"/>
</dbReference>
<dbReference type="InterPro" id="IPR024983">
    <property type="entry name" value="CHAT_dom"/>
</dbReference>
<name>A0ABP8CSA6_9ACTN</name>
<feature type="region of interest" description="Disordered" evidence="1">
    <location>
        <begin position="1"/>
        <end position="20"/>
    </location>
</feature>
<organism evidence="3 4">
    <name type="scientific">Actinomadura meridiana</name>
    <dbReference type="NCBI Taxonomy" id="559626"/>
    <lineage>
        <taxon>Bacteria</taxon>
        <taxon>Bacillati</taxon>
        <taxon>Actinomycetota</taxon>
        <taxon>Actinomycetes</taxon>
        <taxon>Streptosporangiales</taxon>
        <taxon>Thermomonosporaceae</taxon>
        <taxon>Actinomadura</taxon>
    </lineage>
</organism>
<keyword evidence="4" id="KW-1185">Reference proteome</keyword>
<dbReference type="InterPro" id="IPR011990">
    <property type="entry name" value="TPR-like_helical_dom_sf"/>
</dbReference>
<gene>
    <name evidence="3" type="ORF">GCM10022254_76700</name>
</gene>
<dbReference type="Gene3D" id="1.25.40.10">
    <property type="entry name" value="Tetratricopeptide repeat domain"/>
    <property type="match status" value="2"/>
</dbReference>
<protein>
    <submittedName>
        <fullName evidence="3">CHAT domain-containing protein</fullName>
    </submittedName>
</protein>